<dbReference type="InterPro" id="IPR052442">
    <property type="entry name" value="Env_Response_Regulator"/>
</dbReference>
<sequence>MIATETTMLSSNKLKIKFACKRMDADPGKRIESEHGKVSREFGHTVSVKGLSSVAKSSLPGAKKRGPPRDIEAPKEKKLKLDRKVKGQCSTILNTLISHKDSWAFRKPVDPIELQIPDYFSVISSPMDLGTIKSKLDRNMYFGPEEFADDVRLTFSNAMLYNPPGNPFHQMAKDLDKKFEMKWRLLDEKWRQGSSKVDTGKYLCGQIKKITEINDTRQDSHKSTSLHNVSVTKSSVPCNEKVGNAFGASDGVAELAKTAKNCTPKSMGKNFNGGYDSGCKQSSGSRSAKQPPSLSSSDLSSERSLGRDQNHYLSTANVTILDCQAKSLSTSQMSKSDPESDGAVSALDEENICPSSQLTAPVTDAASGEEWSTPIFSVPLSPKKALRAAMLKSRFADTILKAQQKSLHDQGNRSDPLKMQQEKARLERRQREEKARIEAEIRAAEAAALRQAELELKEQHEREREEARVALEKIERTVEFEQNRYILEELERLAGYNGGAWGSHFRSPLERLGLFIKEEYSGEVDEMEEGEEGEIL</sequence>
<proteinExistence type="predicted"/>
<reference evidence="6 7" key="1">
    <citation type="journal article" date="2023" name="G3 (Bethesda)">
        <title>A chromosome-length genome assembly and annotation of blackberry (Rubus argutus, cv. 'Hillquist').</title>
        <authorList>
            <person name="Bruna T."/>
            <person name="Aryal R."/>
            <person name="Dudchenko O."/>
            <person name="Sargent D.J."/>
            <person name="Mead D."/>
            <person name="Buti M."/>
            <person name="Cavallini A."/>
            <person name="Hytonen T."/>
            <person name="Andres J."/>
            <person name="Pham M."/>
            <person name="Weisz D."/>
            <person name="Mascagni F."/>
            <person name="Usai G."/>
            <person name="Natali L."/>
            <person name="Bassil N."/>
            <person name="Fernandez G.E."/>
            <person name="Lomsadze A."/>
            <person name="Armour M."/>
            <person name="Olukolu B."/>
            <person name="Poorten T."/>
            <person name="Britton C."/>
            <person name="Davik J."/>
            <person name="Ashrafi H."/>
            <person name="Aiden E.L."/>
            <person name="Borodovsky M."/>
            <person name="Worthington M."/>
        </authorList>
    </citation>
    <scope>NUCLEOTIDE SEQUENCE [LARGE SCALE GENOMIC DNA]</scope>
    <source>
        <strain evidence="6">PI 553951</strain>
    </source>
</reference>
<evidence type="ECO:0000313" key="7">
    <source>
        <dbReference type="Proteomes" id="UP001457282"/>
    </source>
</evidence>
<evidence type="ECO:0000256" key="2">
    <source>
        <dbReference type="PROSITE-ProRule" id="PRU00035"/>
    </source>
</evidence>
<name>A0AAW1XJE4_RUBAR</name>
<dbReference type="InterPro" id="IPR001487">
    <property type="entry name" value="Bromodomain"/>
</dbReference>
<keyword evidence="1 2" id="KW-0103">Bromodomain</keyword>
<dbReference type="PROSITE" id="PS50014">
    <property type="entry name" value="BROMODOMAIN_2"/>
    <property type="match status" value="1"/>
</dbReference>
<comment type="caution">
    <text evidence="6">The sequence shown here is derived from an EMBL/GenBank/DDBJ whole genome shotgun (WGS) entry which is preliminary data.</text>
</comment>
<dbReference type="PANTHER" id="PTHR46136:SF19">
    <property type="entry name" value="TRANSCRIPTION FACTOR GTE12"/>
    <property type="match status" value="1"/>
</dbReference>
<keyword evidence="7" id="KW-1185">Reference proteome</keyword>
<dbReference type="PANTHER" id="PTHR46136">
    <property type="entry name" value="TRANSCRIPTION FACTOR GTE8"/>
    <property type="match status" value="1"/>
</dbReference>
<evidence type="ECO:0000256" key="1">
    <source>
        <dbReference type="ARBA" id="ARBA00023117"/>
    </source>
</evidence>
<evidence type="ECO:0000259" key="5">
    <source>
        <dbReference type="PROSITE" id="PS50014"/>
    </source>
</evidence>
<dbReference type="AlphaFoldDB" id="A0AAW1XJE4"/>
<dbReference type="SUPFAM" id="SSF47370">
    <property type="entry name" value="Bromodomain"/>
    <property type="match status" value="1"/>
</dbReference>
<accession>A0AAW1XJE4</accession>
<dbReference type="SMART" id="SM00297">
    <property type="entry name" value="BROMO"/>
    <property type="match status" value="1"/>
</dbReference>
<keyword evidence="3" id="KW-0175">Coiled coil</keyword>
<evidence type="ECO:0000313" key="6">
    <source>
        <dbReference type="EMBL" id="KAK9936697.1"/>
    </source>
</evidence>
<evidence type="ECO:0000256" key="4">
    <source>
        <dbReference type="SAM" id="MobiDB-lite"/>
    </source>
</evidence>
<dbReference type="PRINTS" id="PR00503">
    <property type="entry name" value="BROMODOMAIN"/>
</dbReference>
<feature type="domain" description="Bromo" evidence="5">
    <location>
        <begin position="97"/>
        <end position="169"/>
    </location>
</feature>
<feature type="coiled-coil region" evidence="3">
    <location>
        <begin position="423"/>
        <end position="484"/>
    </location>
</feature>
<protein>
    <recommendedName>
        <fullName evidence="5">Bromo domain-containing protein</fullName>
    </recommendedName>
</protein>
<dbReference type="Pfam" id="PF00439">
    <property type="entry name" value="Bromodomain"/>
    <property type="match status" value="1"/>
</dbReference>
<dbReference type="Gene3D" id="1.20.920.10">
    <property type="entry name" value="Bromodomain-like"/>
    <property type="match status" value="1"/>
</dbReference>
<evidence type="ECO:0000256" key="3">
    <source>
        <dbReference type="SAM" id="Coils"/>
    </source>
</evidence>
<feature type="region of interest" description="Disordered" evidence="4">
    <location>
        <begin position="273"/>
        <end position="306"/>
    </location>
</feature>
<dbReference type="EMBL" id="JBEDUW010000003">
    <property type="protein sequence ID" value="KAK9936697.1"/>
    <property type="molecule type" value="Genomic_DNA"/>
</dbReference>
<organism evidence="6 7">
    <name type="scientific">Rubus argutus</name>
    <name type="common">Southern blackberry</name>
    <dbReference type="NCBI Taxonomy" id="59490"/>
    <lineage>
        <taxon>Eukaryota</taxon>
        <taxon>Viridiplantae</taxon>
        <taxon>Streptophyta</taxon>
        <taxon>Embryophyta</taxon>
        <taxon>Tracheophyta</taxon>
        <taxon>Spermatophyta</taxon>
        <taxon>Magnoliopsida</taxon>
        <taxon>eudicotyledons</taxon>
        <taxon>Gunneridae</taxon>
        <taxon>Pentapetalae</taxon>
        <taxon>rosids</taxon>
        <taxon>fabids</taxon>
        <taxon>Rosales</taxon>
        <taxon>Rosaceae</taxon>
        <taxon>Rosoideae</taxon>
        <taxon>Rosoideae incertae sedis</taxon>
        <taxon>Rubus</taxon>
    </lineage>
</organism>
<gene>
    <name evidence="6" type="ORF">M0R45_013525</name>
</gene>
<feature type="region of interest" description="Disordered" evidence="4">
    <location>
        <begin position="52"/>
        <end position="74"/>
    </location>
</feature>
<dbReference type="InterPro" id="IPR036427">
    <property type="entry name" value="Bromodomain-like_sf"/>
</dbReference>
<dbReference type="Proteomes" id="UP001457282">
    <property type="component" value="Unassembled WGS sequence"/>
</dbReference>
<feature type="compositionally biased region" description="Polar residues" evidence="4">
    <location>
        <begin position="279"/>
        <end position="292"/>
    </location>
</feature>